<protein>
    <submittedName>
        <fullName evidence="2">Uncharacterized protein</fullName>
    </submittedName>
</protein>
<evidence type="ECO:0000313" key="3">
    <source>
        <dbReference type="Proteomes" id="UP000748531"/>
    </source>
</evidence>
<sequence>MKIESLNFDLRGHLNGFSAWMLTGPNEPLTNCQFGKKEDDQEDDDDDDEQEDDDGYDDDDDKDEQDDDDDDEQKEKGDYDECSHQQECTLPDGDITRQNLFLTFQQIGLVRHLIVSIFTAQSTALSAQRLYQRVYFKTITSQSIRNACNYSDQSIYEFCA</sequence>
<dbReference type="Proteomes" id="UP000748531">
    <property type="component" value="Unassembled WGS sequence"/>
</dbReference>
<proteinExistence type="predicted"/>
<accession>A0A8J4WSR9</accession>
<evidence type="ECO:0000313" key="2">
    <source>
        <dbReference type="EMBL" id="KAF5403000.1"/>
    </source>
</evidence>
<comment type="caution">
    <text evidence="2">The sequence shown here is derived from an EMBL/GenBank/DDBJ whole genome shotgun (WGS) entry which is preliminary data.</text>
</comment>
<feature type="region of interest" description="Disordered" evidence="1">
    <location>
        <begin position="28"/>
        <end position="87"/>
    </location>
</feature>
<organism evidence="2 3">
    <name type="scientific">Paragonimus heterotremus</name>
    <dbReference type="NCBI Taxonomy" id="100268"/>
    <lineage>
        <taxon>Eukaryota</taxon>
        <taxon>Metazoa</taxon>
        <taxon>Spiralia</taxon>
        <taxon>Lophotrochozoa</taxon>
        <taxon>Platyhelminthes</taxon>
        <taxon>Trematoda</taxon>
        <taxon>Digenea</taxon>
        <taxon>Plagiorchiida</taxon>
        <taxon>Troglotremata</taxon>
        <taxon>Troglotrematidae</taxon>
        <taxon>Paragonimus</taxon>
    </lineage>
</organism>
<name>A0A8J4WSR9_9TREM</name>
<feature type="compositionally biased region" description="Acidic residues" evidence="1">
    <location>
        <begin position="40"/>
        <end position="72"/>
    </location>
</feature>
<feature type="compositionally biased region" description="Basic and acidic residues" evidence="1">
    <location>
        <begin position="73"/>
        <end position="84"/>
    </location>
</feature>
<dbReference type="OrthoDB" id="10590735at2759"/>
<gene>
    <name evidence="2" type="ORF">PHET_03681</name>
</gene>
<evidence type="ECO:0000256" key="1">
    <source>
        <dbReference type="SAM" id="MobiDB-lite"/>
    </source>
</evidence>
<reference evidence="2" key="1">
    <citation type="submission" date="2019-05" db="EMBL/GenBank/DDBJ databases">
        <title>Annotation for the trematode Paragonimus heterotremus.</title>
        <authorList>
            <person name="Choi Y.-J."/>
        </authorList>
    </citation>
    <scope>NUCLEOTIDE SEQUENCE</scope>
    <source>
        <strain evidence="2">LC</strain>
    </source>
</reference>
<dbReference type="AlphaFoldDB" id="A0A8J4WSR9"/>
<keyword evidence="3" id="KW-1185">Reference proteome</keyword>
<dbReference type="EMBL" id="LUCH01001479">
    <property type="protein sequence ID" value="KAF5403000.1"/>
    <property type="molecule type" value="Genomic_DNA"/>
</dbReference>